<feature type="region of interest" description="Disordered" evidence="1">
    <location>
        <begin position="72"/>
        <end position="93"/>
    </location>
</feature>
<evidence type="ECO:0000313" key="2">
    <source>
        <dbReference type="EMBL" id="TID27044.1"/>
    </source>
</evidence>
<dbReference type="EMBL" id="SNSC02000002">
    <property type="protein sequence ID" value="TID27044.1"/>
    <property type="molecule type" value="Genomic_DNA"/>
</dbReference>
<dbReference type="Proteomes" id="UP000298493">
    <property type="component" value="Unassembled WGS sequence"/>
</dbReference>
<evidence type="ECO:0000256" key="1">
    <source>
        <dbReference type="SAM" id="MobiDB-lite"/>
    </source>
</evidence>
<evidence type="ECO:0000313" key="3">
    <source>
        <dbReference type="Proteomes" id="UP000298493"/>
    </source>
</evidence>
<keyword evidence="3" id="KW-1185">Reference proteome</keyword>
<name>A0A4Z1PH82_9PEZI</name>
<protein>
    <submittedName>
        <fullName evidence="2">Uncharacterized protein</fullName>
    </submittedName>
</protein>
<accession>A0A4Z1PH82</accession>
<proteinExistence type="predicted"/>
<sequence length="238" mass="26519">MDTISSPALTGNRVKNHMHANLFSFYCLPAIAHLSMHSCMRSEKRGRWKYGNGTHWPRRTRSLSAQATARLKKQAKRRSTRNRPALDSACVDKASPSVHDSHLRYALLSEVRLTGGLNKSQGRINSLIPFSCVSIFQPGCLSIAQHGKRSGFKEFAAEDRAYYPGRRPAGAAPKLFKDGDKAWLRATNDRPNIRVTILQSAQNPGTKKWEYQIEDNEHSLVGSGDGWVTQAELSQASD</sequence>
<reference evidence="2 3" key="1">
    <citation type="submission" date="2019-04" db="EMBL/GenBank/DDBJ databases">
        <title>High contiguity whole genome sequence and gene annotation resource for two Venturia nashicola isolates.</title>
        <authorList>
            <person name="Prokchorchik M."/>
            <person name="Won K."/>
            <person name="Lee Y."/>
            <person name="Choi E.D."/>
            <person name="Segonzac C."/>
            <person name="Sohn K.H."/>
        </authorList>
    </citation>
    <scope>NUCLEOTIDE SEQUENCE [LARGE SCALE GENOMIC DNA]</scope>
    <source>
        <strain evidence="2 3">PRI2</strain>
    </source>
</reference>
<organism evidence="2 3">
    <name type="scientific">Venturia nashicola</name>
    <dbReference type="NCBI Taxonomy" id="86259"/>
    <lineage>
        <taxon>Eukaryota</taxon>
        <taxon>Fungi</taxon>
        <taxon>Dikarya</taxon>
        <taxon>Ascomycota</taxon>
        <taxon>Pezizomycotina</taxon>
        <taxon>Dothideomycetes</taxon>
        <taxon>Pleosporomycetidae</taxon>
        <taxon>Venturiales</taxon>
        <taxon>Venturiaceae</taxon>
        <taxon>Venturia</taxon>
    </lineage>
</organism>
<gene>
    <name evidence="2" type="ORF">E6O75_ATG01537</name>
</gene>
<dbReference type="AlphaFoldDB" id="A0A4Z1PH82"/>
<feature type="compositionally biased region" description="Basic residues" evidence="1">
    <location>
        <begin position="72"/>
        <end position="81"/>
    </location>
</feature>
<comment type="caution">
    <text evidence="2">The sequence shown here is derived from an EMBL/GenBank/DDBJ whole genome shotgun (WGS) entry which is preliminary data.</text>
</comment>